<dbReference type="EC" id="4.1.2.13" evidence="4"/>
<dbReference type="Gene3D" id="3.20.20.70">
    <property type="entry name" value="Aldolase class I"/>
    <property type="match status" value="1"/>
</dbReference>
<evidence type="ECO:0000313" key="8">
    <source>
        <dbReference type="Proteomes" id="UP000834106"/>
    </source>
</evidence>
<reference evidence="7" key="1">
    <citation type="submission" date="2023-05" db="EMBL/GenBank/DDBJ databases">
        <authorList>
            <person name="Huff M."/>
        </authorList>
    </citation>
    <scope>NUCLEOTIDE SEQUENCE</scope>
</reference>
<accession>A0AAD1ZTB0</accession>
<dbReference type="EMBL" id="OU503047">
    <property type="protein sequence ID" value="CAI9772792.1"/>
    <property type="molecule type" value="Genomic_DNA"/>
</dbReference>
<dbReference type="AlphaFoldDB" id="A0AAD1ZTB0"/>
<keyword evidence="5" id="KW-0324">Glycolysis</keyword>
<evidence type="ECO:0000256" key="4">
    <source>
        <dbReference type="ARBA" id="ARBA00013068"/>
    </source>
</evidence>
<proteinExistence type="inferred from homology"/>
<gene>
    <name evidence="7" type="ORF">FPE_LOCUS20222</name>
</gene>
<dbReference type="SUPFAM" id="SSF51569">
    <property type="entry name" value="Aldolase"/>
    <property type="match status" value="1"/>
</dbReference>
<dbReference type="Proteomes" id="UP000834106">
    <property type="component" value="Chromosome 12"/>
</dbReference>
<keyword evidence="6" id="KW-0456">Lyase</keyword>
<evidence type="ECO:0000256" key="1">
    <source>
        <dbReference type="ARBA" id="ARBA00000441"/>
    </source>
</evidence>
<evidence type="ECO:0000256" key="2">
    <source>
        <dbReference type="ARBA" id="ARBA00004714"/>
    </source>
</evidence>
<keyword evidence="8" id="KW-1185">Reference proteome</keyword>
<comment type="similarity">
    <text evidence="3">Belongs to the class I fructose-bisphosphate aldolase family.</text>
</comment>
<evidence type="ECO:0000256" key="6">
    <source>
        <dbReference type="ARBA" id="ARBA00023239"/>
    </source>
</evidence>
<evidence type="ECO:0000256" key="3">
    <source>
        <dbReference type="ARBA" id="ARBA00010387"/>
    </source>
</evidence>
<dbReference type="GO" id="GO:0004332">
    <property type="term" value="F:fructose-bisphosphate aldolase activity"/>
    <property type="evidence" value="ECO:0007669"/>
    <property type="project" value="UniProtKB-EC"/>
</dbReference>
<comment type="catalytic activity">
    <reaction evidence="1">
        <text>beta-D-fructose 1,6-bisphosphate = D-glyceraldehyde 3-phosphate + dihydroxyacetone phosphate</text>
        <dbReference type="Rhea" id="RHEA:14729"/>
        <dbReference type="ChEBI" id="CHEBI:32966"/>
        <dbReference type="ChEBI" id="CHEBI:57642"/>
        <dbReference type="ChEBI" id="CHEBI:59776"/>
        <dbReference type="EC" id="4.1.2.13"/>
    </reaction>
</comment>
<sequence length="302" mass="32975">MGQTIDAAFEISNLDLALLQVSHSHTHLGGIQFSVAKQLLMHRFFDFSAVVEEVTNEKSVQRHVGGCCSPTPDSTYGSAEDRVPIRWTKRGRGHCKLKRDEQTRTLKPWTLSFSFGRALQQSILKTWAGKKENVGKAQEMFLGRCKANSEATLGKYTGGSAGELASESLHVKGYKPSSLQSARNAVSEFRNLGASKYMTLRLAAGISNIGFLGLIARKIIKVVIPKKMRKRLNTKHRIAPNHTTKFVLRGDGVNVGVGGSRGGGGGGGGCGRGSILGRMLLRNPTYKVMRREMTLLMAQGRF</sequence>
<dbReference type="InterPro" id="IPR000741">
    <property type="entry name" value="FBA_I"/>
</dbReference>
<dbReference type="InterPro" id="IPR013785">
    <property type="entry name" value="Aldolase_TIM"/>
</dbReference>
<organism evidence="7 8">
    <name type="scientific">Fraxinus pennsylvanica</name>
    <dbReference type="NCBI Taxonomy" id="56036"/>
    <lineage>
        <taxon>Eukaryota</taxon>
        <taxon>Viridiplantae</taxon>
        <taxon>Streptophyta</taxon>
        <taxon>Embryophyta</taxon>
        <taxon>Tracheophyta</taxon>
        <taxon>Spermatophyta</taxon>
        <taxon>Magnoliopsida</taxon>
        <taxon>eudicotyledons</taxon>
        <taxon>Gunneridae</taxon>
        <taxon>Pentapetalae</taxon>
        <taxon>asterids</taxon>
        <taxon>lamiids</taxon>
        <taxon>Lamiales</taxon>
        <taxon>Oleaceae</taxon>
        <taxon>Oleeae</taxon>
        <taxon>Fraxinus</taxon>
    </lineage>
</organism>
<evidence type="ECO:0000256" key="5">
    <source>
        <dbReference type="ARBA" id="ARBA00023152"/>
    </source>
</evidence>
<comment type="pathway">
    <text evidence="2">Carbohydrate degradation; glycolysis; D-glyceraldehyde 3-phosphate and glycerone phosphate from D-glucose: step 4/4.</text>
</comment>
<name>A0AAD1ZTB0_9LAMI</name>
<evidence type="ECO:0000313" key="7">
    <source>
        <dbReference type="EMBL" id="CAI9772792.1"/>
    </source>
</evidence>
<dbReference type="PANTHER" id="PTHR11627">
    <property type="entry name" value="FRUCTOSE-BISPHOSPHATE ALDOLASE"/>
    <property type="match status" value="1"/>
</dbReference>
<protein>
    <recommendedName>
        <fullName evidence="4">fructose-bisphosphate aldolase</fullName>
        <ecNumber evidence="4">4.1.2.13</ecNumber>
    </recommendedName>
</protein>
<dbReference type="Pfam" id="PF00274">
    <property type="entry name" value="Glycolytic"/>
    <property type="match status" value="1"/>
</dbReference>
<dbReference type="GO" id="GO:0006096">
    <property type="term" value="P:glycolytic process"/>
    <property type="evidence" value="ECO:0007669"/>
    <property type="project" value="UniProtKB-KW"/>
</dbReference>